<organism evidence="1 2">
    <name type="scientific">Caerostris extrusa</name>
    <name type="common">Bark spider</name>
    <name type="synonym">Caerostris bankana</name>
    <dbReference type="NCBI Taxonomy" id="172846"/>
    <lineage>
        <taxon>Eukaryota</taxon>
        <taxon>Metazoa</taxon>
        <taxon>Ecdysozoa</taxon>
        <taxon>Arthropoda</taxon>
        <taxon>Chelicerata</taxon>
        <taxon>Arachnida</taxon>
        <taxon>Araneae</taxon>
        <taxon>Araneomorphae</taxon>
        <taxon>Entelegynae</taxon>
        <taxon>Araneoidea</taxon>
        <taxon>Araneidae</taxon>
        <taxon>Caerostris</taxon>
    </lineage>
</organism>
<evidence type="ECO:0000313" key="1">
    <source>
        <dbReference type="EMBL" id="GIY03918.1"/>
    </source>
</evidence>
<reference evidence="1 2" key="1">
    <citation type="submission" date="2021-06" db="EMBL/GenBank/DDBJ databases">
        <title>Caerostris extrusa draft genome.</title>
        <authorList>
            <person name="Kono N."/>
            <person name="Arakawa K."/>
        </authorList>
    </citation>
    <scope>NUCLEOTIDE SEQUENCE [LARGE SCALE GENOMIC DNA]</scope>
</reference>
<dbReference type="EMBL" id="BPLR01005641">
    <property type="protein sequence ID" value="GIY03918.1"/>
    <property type="molecule type" value="Genomic_DNA"/>
</dbReference>
<sequence length="84" mass="9159">MKNLIAEYYPLYGFTVSFSCCEAAFFKDRGDVGAAASTLVLLTFVGRKSDLYGMICGSESRRLKYLITDAKELALRTGSLGASQ</sequence>
<proteinExistence type="predicted"/>
<name>A0AAV4Q955_CAEEX</name>
<protein>
    <submittedName>
        <fullName evidence="1">Uncharacterized protein</fullName>
    </submittedName>
</protein>
<evidence type="ECO:0000313" key="2">
    <source>
        <dbReference type="Proteomes" id="UP001054945"/>
    </source>
</evidence>
<dbReference type="Proteomes" id="UP001054945">
    <property type="component" value="Unassembled WGS sequence"/>
</dbReference>
<comment type="caution">
    <text evidence="1">The sequence shown here is derived from an EMBL/GenBank/DDBJ whole genome shotgun (WGS) entry which is preliminary data.</text>
</comment>
<gene>
    <name evidence="1" type="ORF">CEXT_708231</name>
</gene>
<keyword evidence="2" id="KW-1185">Reference proteome</keyword>
<dbReference type="PROSITE" id="PS51257">
    <property type="entry name" value="PROKAR_LIPOPROTEIN"/>
    <property type="match status" value="1"/>
</dbReference>
<dbReference type="AlphaFoldDB" id="A0AAV4Q955"/>
<accession>A0AAV4Q955</accession>